<sequence>MDPMVFDQDPAVVLDALPEITSGFSSPLTPLTPSSRAGSPGFASVPVPEVSASVPALCIIPIIPITESAPVTGLGIASSAVHTALPESEINPNSPNSPAGTPAIPCLIVSTTTATSTVNCQSDSSLDTDSSDDDAPSALTITSHIKMSAGMTYCDLTVSKGHSKPPSLGHGWLGRDVGIEFHNACEAYFLTKEIADDAPSARTPYKIRELVLNVRELTYV</sequence>
<proteinExistence type="predicted"/>
<comment type="caution">
    <text evidence="1">The sequence shown here is derived from an EMBL/GenBank/DDBJ whole genome shotgun (WGS) entry which is preliminary data.</text>
</comment>
<dbReference type="AlphaFoldDB" id="A0A9W8IU52"/>
<keyword evidence="2" id="KW-1185">Reference proteome</keyword>
<dbReference type="EMBL" id="JANBPK010001767">
    <property type="protein sequence ID" value="KAJ2920774.1"/>
    <property type="molecule type" value="Genomic_DNA"/>
</dbReference>
<organism evidence="1 2">
    <name type="scientific">Candolleomyces eurysporus</name>
    <dbReference type="NCBI Taxonomy" id="2828524"/>
    <lineage>
        <taxon>Eukaryota</taxon>
        <taxon>Fungi</taxon>
        <taxon>Dikarya</taxon>
        <taxon>Basidiomycota</taxon>
        <taxon>Agaricomycotina</taxon>
        <taxon>Agaricomycetes</taxon>
        <taxon>Agaricomycetidae</taxon>
        <taxon>Agaricales</taxon>
        <taxon>Agaricineae</taxon>
        <taxon>Psathyrellaceae</taxon>
        <taxon>Candolleomyces</taxon>
    </lineage>
</organism>
<gene>
    <name evidence="1" type="ORF">H1R20_g16322</name>
</gene>
<evidence type="ECO:0000313" key="1">
    <source>
        <dbReference type="EMBL" id="KAJ2920774.1"/>
    </source>
</evidence>
<name>A0A9W8IU52_9AGAR</name>
<reference evidence="1" key="1">
    <citation type="submission" date="2022-06" db="EMBL/GenBank/DDBJ databases">
        <title>Genome Sequence of Candolleomyces eurysporus.</title>
        <authorList>
            <person name="Buettner E."/>
        </authorList>
    </citation>
    <scope>NUCLEOTIDE SEQUENCE</scope>
    <source>
        <strain evidence="1">VTCC 930004</strain>
    </source>
</reference>
<evidence type="ECO:0000313" key="2">
    <source>
        <dbReference type="Proteomes" id="UP001140091"/>
    </source>
</evidence>
<accession>A0A9W8IU52</accession>
<protein>
    <submittedName>
        <fullName evidence="1">Uncharacterized protein</fullName>
    </submittedName>
</protein>
<feature type="non-terminal residue" evidence="1">
    <location>
        <position position="220"/>
    </location>
</feature>
<dbReference type="Proteomes" id="UP001140091">
    <property type="component" value="Unassembled WGS sequence"/>
</dbReference>